<organism evidence="3 4">
    <name type="scientific">Takifugu rubripes</name>
    <name type="common">Japanese pufferfish</name>
    <name type="synonym">Fugu rubripes</name>
    <dbReference type="NCBI Taxonomy" id="31033"/>
    <lineage>
        <taxon>Eukaryota</taxon>
        <taxon>Metazoa</taxon>
        <taxon>Chordata</taxon>
        <taxon>Craniata</taxon>
        <taxon>Vertebrata</taxon>
        <taxon>Euteleostomi</taxon>
        <taxon>Actinopterygii</taxon>
        <taxon>Neopterygii</taxon>
        <taxon>Teleostei</taxon>
        <taxon>Neoteleostei</taxon>
        <taxon>Acanthomorphata</taxon>
        <taxon>Eupercaria</taxon>
        <taxon>Tetraodontiformes</taxon>
        <taxon>Tetradontoidea</taxon>
        <taxon>Tetraodontidae</taxon>
        <taxon>Takifugu</taxon>
    </lineage>
</organism>
<reference evidence="3 4" key="1">
    <citation type="journal article" date="2011" name="Genome Biol. Evol.">
        <title>Integration of the genetic map and genome assembly of fugu facilitates insights into distinct features of genome evolution in teleosts and mammals.</title>
        <authorList>
            <person name="Kai W."/>
            <person name="Kikuchi K."/>
            <person name="Tohari S."/>
            <person name="Chew A.K."/>
            <person name="Tay A."/>
            <person name="Fujiwara A."/>
            <person name="Hosoya S."/>
            <person name="Suetake H."/>
            <person name="Naruse K."/>
            <person name="Brenner S."/>
            <person name="Suzuki Y."/>
            <person name="Venkatesh B."/>
        </authorList>
    </citation>
    <scope>NUCLEOTIDE SEQUENCE [LARGE SCALE GENOMIC DNA]</scope>
</reference>
<dbReference type="GO" id="GO:0035091">
    <property type="term" value="F:phosphatidylinositol binding"/>
    <property type="evidence" value="ECO:0007669"/>
    <property type="project" value="InterPro"/>
</dbReference>
<name>A0A674N2S8_TAKRU</name>
<evidence type="ECO:0000259" key="2">
    <source>
        <dbReference type="Pfam" id="PF09325"/>
    </source>
</evidence>
<dbReference type="PANTHER" id="PTHR45850:SF4">
    <property type="entry name" value="SORTING NEXIN-6"/>
    <property type="match status" value="1"/>
</dbReference>
<dbReference type="FunFam" id="1.20.1270.60:FF:000008">
    <property type="entry name" value="Sorting nexin"/>
    <property type="match status" value="1"/>
</dbReference>
<dbReference type="InterPro" id="IPR015404">
    <property type="entry name" value="Vps5_C"/>
</dbReference>
<dbReference type="InterPro" id="IPR027267">
    <property type="entry name" value="AH/BAR_dom_sf"/>
</dbReference>
<dbReference type="Ensembl" id="ENSTRUT00000083548.1">
    <property type="protein sequence ID" value="ENSTRUP00000067584.1"/>
    <property type="gene ID" value="ENSTRUG00000007861.3"/>
</dbReference>
<evidence type="ECO:0000256" key="1">
    <source>
        <dbReference type="ARBA" id="ARBA00022448"/>
    </source>
</evidence>
<dbReference type="Gene3D" id="3.30.1520.10">
    <property type="entry name" value="Phox-like domain"/>
    <property type="match status" value="1"/>
</dbReference>
<dbReference type="GeneTree" id="ENSGT00940000154940"/>
<dbReference type="GO" id="GO:0042147">
    <property type="term" value="P:retrograde transport, endosome to Golgi"/>
    <property type="evidence" value="ECO:0007669"/>
    <property type="project" value="TreeGrafter"/>
</dbReference>
<reference evidence="3" key="2">
    <citation type="submission" date="2025-08" db="UniProtKB">
        <authorList>
            <consortium name="Ensembl"/>
        </authorList>
    </citation>
    <scope>IDENTIFICATION</scope>
</reference>
<dbReference type="AlphaFoldDB" id="A0A674N2S8"/>
<dbReference type="PIRSF" id="PIRSF036924">
    <property type="entry name" value="Snx5_Snx6"/>
    <property type="match status" value="1"/>
</dbReference>
<feature type="domain" description="Sorting nexin/Vps5-like C-terminal" evidence="2">
    <location>
        <begin position="169"/>
        <end position="376"/>
    </location>
</feature>
<dbReference type="GO" id="GO:0005829">
    <property type="term" value="C:cytosol"/>
    <property type="evidence" value="ECO:0007669"/>
    <property type="project" value="GOC"/>
</dbReference>
<dbReference type="Pfam" id="PF09325">
    <property type="entry name" value="Vps5"/>
    <property type="match status" value="1"/>
</dbReference>
<reference evidence="3" key="3">
    <citation type="submission" date="2025-09" db="UniProtKB">
        <authorList>
            <consortium name="Ensembl"/>
        </authorList>
    </citation>
    <scope>IDENTIFICATION</scope>
</reference>
<dbReference type="Proteomes" id="UP000005226">
    <property type="component" value="Chromosome 2"/>
</dbReference>
<accession>A0A674N2S8</accession>
<sequence length="387" mass="44521">LDDGPDFLSEEERGVSPRAVNVDLQTDATLQVDISDALSERDKVKFTVHTKVGLSEEQQHPQSWRDAQGLISCLHRAPSQTSSRMSSQWSDSTKNSSGFMTRSWRMKNMQDISEYLAIFKKTVAMHEVFLCRIAAHPVLRKDLNFHVFLEYNQDLSVRGKNKKEKLEDFFKNVVKSADGVLVAGVKDVDDFFEHEKTFLLEYHNRVKDASVKSDRMIRSHKNSADDINRIASSLYTLGTQDSTDLCKFFLKVSELFEKTRKIEARVAADEDLKLADLLKYYLRESQAAKDLLYRRGRALVDYENANKALDKARAKNRDVLQAETTQQLCCHKFEKISESAKQELIDFKTRRVAAFRKNLVELAELELKHAKVMASCREFLLLLRGRK</sequence>
<dbReference type="InterPro" id="IPR036871">
    <property type="entry name" value="PX_dom_sf"/>
</dbReference>
<dbReference type="GO" id="GO:0005768">
    <property type="term" value="C:endosome"/>
    <property type="evidence" value="ECO:0007669"/>
    <property type="project" value="TreeGrafter"/>
</dbReference>
<dbReference type="Gene3D" id="1.20.1270.60">
    <property type="entry name" value="Arfaptin homology (AH) domain/BAR domain"/>
    <property type="match status" value="1"/>
</dbReference>
<dbReference type="InterPro" id="IPR014637">
    <property type="entry name" value="SNX5/SNX6/SNX32"/>
</dbReference>
<dbReference type="PANTHER" id="PTHR45850">
    <property type="entry name" value="SORTING NEXIN FAMILY MEMBER"/>
    <property type="match status" value="1"/>
</dbReference>
<evidence type="ECO:0000313" key="4">
    <source>
        <dbReference type="Proteomes" id="UP000005226"/>
    </source>
</evidence>
<evidence type="ECO:0000313" key="3">
    <source>
        <dbReference type="Ensembl" id="ENSTRUP00000067584.1"/>
    </source>
</evidence>
<keyword evidence="4" id="KW-1185">Reference proteome</keyword>
<protein>
    <submittedName>
        <fullName evidence="3">Sorting nexin 6</fullName>
    </submittedName>
</protein>
<keyword evidence="1" id="KW-0813">Transport</keyword>
<gene>
    <name evidence="3" type="primary">snx6</name>
</gene>
<proteinExistence type="predicted"/>